<dbReference type="RefSeq" id="XP_007720945.1">
    <property type="nucleotide sequence ID" value="XM_007722755.1"/>
</dbReference>
<organism evidence="1 2">
    <name type="scientific">Capronia coronata CBS 617.96</name>
    <dbReference type="NCBI Taxonomy" id="1182541"/>
    <lineage>
        <taxon>Eukaryota</taxon>
        <taxon>Fungi</taxon>
        <taxon>Dikarya</taxon>
        <taxon>Ascomycota</taxon>
        <taxon>Pezizomycotina</taxon>
        <taxon>Eurotiomycetes</taxon>
        <taxon>Chaetothyriomycetidae</taxon>
        <taxon>Chaetothyriales</taxon>
        <taxon>Herpotrichiellaceae</taxon>
        <taxon>Capronia</taxon>
    </lineage>
</organism>
<accession>W9YW09</accession>
<comment type="caution">
    <text evidence="1">The sequence shown here is derived from an EMBL/GenBank/DDBJ whole genome shotgun (WGS) entry which is preliminary data.</text>
</comment>
<reference evidence="1 2" key="1">
    <citation type="submission" date="2013-03" db="EMBL/GenBank/DDBJ databases">
        <title>The Genome Sequence of Capronia coronata CBS 617.96.</title>
        <authorList>
            <consortium name="The Broad Institute Genomics Platform"/>
            <person name="Cuomo C."/>
            <person name="de Hoog S."/>
            <person name="Gorbushina A."/>
            <person name="Walker B."/>
            <person name="Young S.K."/>
            <person name="Zeng Q."/>
            <person name="Gargeya S."/>
            <person name="Fitzgerald M."/>
            <person name="Haas B."/>
            <person name="Abouelleil A."/>
            <person name="Allen A.W."/>
            <person name="Alvarado L."/>
            <person name="Arachchi H.M."/>
            <person name="Berlin A.M."/>
            <person name="Chapman S.B."/>
            <person name="Gainer-Dewar J."/>
            <person name="Goldberg J."/>
            <person name="Griggs A."/>
            <person name="Gujja S."/>
            <person name="Hansen M."/>
            <person name="Howarth C."/>
            <person name="Imamovic A."/>
            <person name="Ireland A."/>
            <person name="Larimer J."/>
            <person name="McCowan C."/>
            <person name="Murphy C."/>
            <person name="Pearson M."/>
            <person name="Poon T.W."/>
            <person name="Priest M."/>
            <person name="Roberts A."/>
            <person name="Saif S."/>
            <person name="Shea T."/>
            <person name="Sisk P."/>
            <person name="Sykes S."/>
            <person name="Wortman J."/>
            <person name="Nusbaum C."/>
            <person name="Birren B."/>
        </authorList>
    </citation>
    <scope>NUCLEOTIDE SEQUENCE [LARGE SCALE GENOMIC DNA]</scope>
    <source>
        <strain evidence="1 2">CBS 617.96</strain>
    </source>
</reference>
<gene>
    <name evidence="1" type="ORF">A1O1_01843</name>
</gene>
<keyword evidence="2" id="KW-1185">Reference proteome</keyword>
<protein>
    <submittedName>
        <fullName evidence="1">Uncharacterized protein</fullName>
    </submittedName>
</protein>
<name>W9YW09_9EURO</name>
<dbReference type="OrthoDB" id="3766406at2759"/>
<proteinExistence type="predicted"/>
<dbReference type="GeneID" id="19156744"/>
<dbReference type="AlphaFoldDB" id="W9YW09"/>
<evidence type="ECO:0000313" key="1">
    <source>
        <dbReference type="EMBL" id="EXJ93451.1"/>
    </source>
</evidence>
<sequence>MEFFQYDCPRTRYHTHADVLLSYGHFILVGDKKCVRMRQEVVDLILRAYEHGPGHGLPASFLTMSGQDRHGVSQTHEARLVNG</sequence>
<dbReference type="HOGENOM" id="CLU_2542352_0_0_1"/>
<dbReference type="EMBL" id="AMWN01000002">
    <property type="protein sequence ID" value="EXJ93451.1"/>
    <property type="molecule type" value="Genomic_DNA"/>
</dbReference>
<dbReference type="STRING" id="1182541.W9YW09"/>
<evidence type="ECO:0000313" key="2">
    <source>
        <dbReference type="Proteomes" id="UP000019484"/>
    </source>
</evidence>
<dbReference type="Proteomes" id="UP000019484">
    <property type="component" value="Unassembled WGS sequence"/>
</dbReference>